<name>X1RY97_9ZZZZ</name>
<gene>
    <name evidence="1" type="ORF">S12H4_08943</name>
</gene>
<comment type="caution">
    <text evidence="1">The sequence shown here is derived from an EMBL/GenBank/DDBJ whole genome shotgun (WGS) entry which is preliminary data.</text>
</comment>
<protein>
    <recommendedName>
        <fullName evidence="2">SprT-like domain-containing protein</fullName>
    </recommendedName>
</protein>
<organism evidence="1">
    <name type="scientific">marine sediment metagenome</name>
    <dbReference type="NCBI Taxonomy" id="412755"/>
    <lineage>
        <taxon>unclassified sequences</taxon>
        <taxon>metagenomes</taxon>
        <taxon>ecological metagenomes</taxon>
    </lineage>
</organism>
<dbReference type="AlphaFoldDB" id="X1RY97"/>
<sequence>MIIQPGTNLLGDLLEEFCSEKGLGKPLARVNLYSREEYIEETGDDKTAARYSANKDQIAVSPDIVSHIRLILHELAHHYQTSREGSAEFDRKYDEYTKTYGYIDNPYEVEARKLEMKWWPEFEELLKKKLEAAGIG</sequence>
<proteinExistence type="predicted"/>
<evidence type="ECO:0000313" key="1">
    <source>
        <dbReference type="EMBL" id="GAI68175.1"/>
    </source>
</evidence>
<dbReference type="EMBL" id="BARW01003532">
    <property type="protein sequence ID" value="GAI68175.1"/>
    <property type="molecule type" value="Genomic_DNA"/>
</dbReference>
<reference evidence="1" key="1">
    <citation type="journal article" date="2014" name="Front. Microbiol.">
        <title>High frequency of phylogenetically diverse reductive dehalogenase-homologous genes in deep subseafloor sedimentary metagenomes.</title>
        <authorList>
            <person name="Kawai M."/>
            <person name="Futagami T."/>
            <person name="Toyoda A."/>
            <person name="Takaki Y."/>
            <person name="Nishi S."/>
            <person name="Hori S."/>
            <person name="Arai W."/>
            <person name="Tsubouchi T."/>
            <person name="Morono Y."/>
            <person name="Uchiyama I."/>
            <person name="Ito T."/>
            <person name="Fujiyama A."/>
            <person name="Inagaki F."/>
            <person name="Takami H."/>
        </authorList>
    </citation>
    <scope>NUCLEOTIDE SEQUENCE</scope>
    <source>
        <strain evidence="1">Expedition CK06-06</strain>
    </source>
</reference>
<evidence type="ECO:0008006" key="2">
    <source>
        <dbReference type="Google" id="ProtNLM"/>
    </source>
</evidence>
<accession>X1RY97</accession>